<evidence type="ECO:0000313" key="1">
    <source>
        <dbReference type="EMBL" id="KAJ7986947.1"/>
    </source>
</evidence>
<dbReference type="Proteomes" id="UP001157502">
    <property type="component" value="Chromosome 33"/>
</dbReference>
<organism evidence="1 2">
    <name type="scientific">Dallia pectoralis</name>
    <name type="common">Alaska blackfish</name>
    <dbReference type="NCBI Taxonomy" id="75939"/>
    <lineage>
        <taxon>Eukaryota</taxon>
        <taxon>Metazoa</taxon>
        <taxon>Chordata</taxon>
        <taxon>Craniata</taxon>
        <taxon>Vertebrata</taxon>
        <taxon>Euteleostomi</taxon>
        <taxon>Actinopterygii</taxon>
        <taxon>Neopterygii</taxon>
        <taxon>Teleostei</taxon>
        <taxon>Protacanthopterygii</taxon>
        <taxon>Esociformes</taxon>
        <taxon>Umbridae</taxon>
        <taxon>Dallia</taxon>
    </lineage>
</organism>
<keyword evidence="2" id="KW-1185">Reference proteome</keyword>
<evidence type="ECO:0000313" key="2">
    <source>
        <dbReference type="Proteomes" id="UP001157502"/>
    </source>
</evidence>
<reference evidence="1" key="1">
    <citation type="submission" date="2021-05" db="EMBL/GenBank/DDBJ databases">
        <authorList>
            <person name="Pan Q."/>
            <person name="Jouanno E."/>
            <person name="Zahm M."/>
            <person name="Klopp C."/>
            <person name="Cabau C."/>
            <person name="Louis A."/>
            <person name="Berthelot C."/>
            <person name="Parey E."/>
            <person name="Roest Crollius H."/>
            <person name="Montfort J."/>
            <person name="Robinson-Rechavi M."/>
            <person name="Bouchez O."/>
            <person name="Lampietro C."/>
            <person name="Lopez Roques C."/>
            <person name="Donnadieu C."/>
            <person name="Postlethwait J."/>
            <person name="Bobe J."/>
            <person name="Dillon D."/>
            <person name="Chandos A."/>
            <person name="von Hippel F."/>
            <person name="Guiguen Y."/>
        </authorList>
    </citation>
    <scope>NUCLEOTIDE SEQUENCE</scope>
    <source>
        <strain evidence="1">YG-Jan2019</strain>
    </source>
</reference>
<comment type="caution">
    <text evidence="1">The sequence shown here is derived from an EMBL/GenBank/DDBJ whole genome shotgun (WGS) entry which is preliminary data.</text>
</comment>
<accession>A0ACC2F6G9</accession>
<dbReference type="EMBL" id="CM055760">
    <property type="protein sequence ID" value="KAJ7986947.1"/>
    <property type="molecule type" value="Genomic_DNA"/>
</dbReference>
<proteinExistence type="predicted"/>
<protein>
    <submittedName>
        <fullName evidence="1">Uncharacterized protein</fullName>
    </submittedName>
</protein>
<gene>
    <name evidence="1" type="ORF">DPEC_G00333660</name>
</gene>
<sequence>MSGVLAELCPFSDRDNKQDQLSLLSPVAAEGKQFPLVQSLPDSHGRREEPKRKSGGNLSGIRNQLNTKAAGMDAGGQEEREGRAAEEIRGAAVSTLHMALRSRYRPVNQRPVHTKPPRRSVCRNTRERKCISTHRCQPRTRPGIHGKTDLLGRSGRYSGNVLNGSTRENKTINIFAKPVPPSPVHQAAPTDNIN</sequence>
<name>A0ACC2F6G9_DALPE</name>